<evidence type="ECO:0000256" key="1">
    <source>
        <dbReference type="ARBA" id="ARBA00006484"/>
    </source>
</evidence>
<dbReference type="Pfam" id="PF13561">
    <property type="entry name" value="adh_short_C2"/>
    <property type="match status" value="1"/>
</dbReference>
<dbReference type="OrthoDB" id="1669814at2759"/>
<protein>
    <submittedName>
        <fullName evidence="4">NAD(P)-binding protein</fullName>
    </submittedName>
</protein>
<dbReference type="GO" id="GO:0006633">
    <property type="term" value="P:fatty acid biosynthetic process"/>
    <property type="evidence" value="ECO:0007669"/>
    <property type="project" value="TreeGrafter"/>
</dbReference>
<evidence type="ECO:0000256" key="3">
    <source>
        <dbReference type="ARBA" id="ARBA00023002"/>
    </source>
</evidence>
<dbReference type="PANTHER" id="PTHR42760">
    <property type="entry name" value="SHORT-CHAIN DEHYDROGENASES/REDUCTASES FAMILY MEMBER"/>
    <property type="match status" value="1"/>
</dbReference>
<dbReference type="PROSITE" id="PS00061">
    <property type="entry name" value="ADH_SHORT"/>
    <property type="match status" value="1"/>
</dbReference>
<evidence type="ECO:0000313" key="5">
    <source>
        <dbReference type="Proteomes" id="UP000234254"/>
    </source>
</evidence>
<dbReference type="Proteomes" id="UP000234254">
    <property type="component" value="Unassembled WGS sequence"/>
</dbReference>
<dbReference type="PRINTS" id="PR00081">
    <property type="entry name" value="GDHRDH"/>
</dbReference>
<reference evidence="4" key="1">
    <citation type="submission" date="2016-12" db="EMBL/GenBank/DDBJ databases">
        <title>The genomes of Aspergillus section Nigri reveals drivers in fungal speciation.</title>
        <authorList>
            <consortium name="DOE Joint Genome Institute"/>
            <person name="Vesth T.C."/>
            <person name="Nybo J."/>
            <person name="Theobald S."/>
            <person name="Brandl J."/>
            <person name="Frisvad J.C."/>
            <person name="Nielsen K.F."/>
            <person name="Lyhne E.K."/>
            <person name="Kogle M.E."/>
            <person name="Kuo A."/>
            <person name="Riley R."/>
            <person name="Clum A."/>
            <person name="Nolan M."/>
            <person name="Lipzen A."/>
            <person name="Salamov A."/>
            <person name="Henrissat B."/>
            <person name="Wiebenga A."/>
            <person name="De vries R.P."/>
            <person name="Grigoriev I.V."/>
            <person name="Mortensen U.H."/>
            <person name="Andersen M.R."/>
            <person name="Baker S.E."/>
        </authorList>
    </citation>
    <scope>NUCLEOTIDE SEQUENCE</scope>
    <source>
        <strain evidence="4">IBT 28561</strain>
    </source>
</reference>
<dbReference type="GO" id="GO:0016616">
    <property type="term" value="F:oxidoreductase activity, acting on the CH-OH group of donors, NAD or NADP as acceptor"/>
    <property type="evidence" value="ECO:0007669"/>
    <property type="project" value="TreeGrafter"/>
</dbReference>
<keyword evidence="2" id="KW-0521">NADP</keyword>
<dbReference type="GO" id="GO:0044550">
    <property type="term" value="P:secondary metabolite biosynthetic process"/>
    <property type="evidence" value="ECO:0007669"/>
    <property type="project" value="UniProtKB-ARBA"/>
</dbReference>
<name>A0A2I1CRP8_ASPC2</name>
<dbReference type="SUPFAM" id="SSF51735">
    <property type="entry name" value="NAD(P)-binding Rossmann-fold domains"/>
    <property type="match status" value="1"/>
</dbReference>
<dbReference type="InterPro" id="IPR020904">
    <property type="entry name" value="Sc_DH/Rdtase_CS"/>
</dbReference>
<organism evidence="4 5">
    <name type="scientific">Aspergillus campestris (strain IBT 28561)</name>
    <dbReference type="NCBI Taxonomy" id="1392248"/>
    <lineage>
        <taxon>Eukaryota</taxon>
        <taxon>Fungi</taxon>
        <taxon>Dikarya</taxon>
        <taxon>Ascomycota</taxon>
        <taxon>Pezizomycotina</taxon>
        <taxon>Eurotiomycetes</taxon>
        <taxon>Eurotiomycetidae</taxon>
        <taxon>Eurotiales</taxon>
        <taxon>Aspergillaceae</taxon>
        <taxon>Aspergillus</taxon>
        <taxon>Aspergillus subgen. Circumdati</taxon>
    </lineage>
</organism>
<dbReference type="RefSeq" id="XP_024688900.1">
    <property type="nucleotide sequence ID" value="XM_024840563.1"/>
</dbReference>
<proteinExistence type="inferred from homology"/>
<accession>A0A2I1CRP8</accession>
<dbReference type="FunFam" id="3.40.50.720:FF:000084">
    <property type="entry name" value="Short-chain dehydrogenase reductase"/>
    <property type="match status" value="1"/>
</dbReference>
<gene>
    <name evidence="4" type="ORF">P168DRAFT_322366</name>
</gene>
<dbReference type="EMBL" id="MSFM01000015">
    <property type="protein sequence ID" value="PKY00306.1"/>
    <property type="molecule type" value="Genomic_DNA"/>
</dbReference>
<dbReference type="GeneID" id="36548087"/>
<comment type="caution">
    <text evidence="4">The sequence shown here is derived from an EMBL/GenBank/DDBJ whole genome shotgun (WGS) entry which is preliminary data.</text>
</comment>
<comment type="similarity">
    <text evidence="1">Belongs to the short-chain dehydrogenases/reductases (SDR) family.</text>
</comment>
<dbReference type="AlphaFoldDB" id="A0A2I1CRP8"/>
<dbReference type="InterPro" id="IPR036291">
    <property type="entry name" value="NAD(P)-bd_dom_sf"/>
</dbReference>
<dbReference type="InterPro" id="IPR002347">
    <property type="entry name" value="SDR_fam"/>
</dbReference>
<sequence length="264" mass="27414">MSGKTALITGAASGIGKATAHKLHDQGMTLILTDINTTALDNLQQALEPDSLQTTTTATTASTTATKHIYHPLDVTSSTACTSLAQTISSYSIPPLTYLFNCAGINPTPIPITETTDDYFTKLVDTNLRGTYNVTRACIPLLQESFSSSSPSIVNVSSICGTQGAPNFSVYCATKFAIVGLTKALALELGPKGIRVNAVAPGSTDTPTNAAKVAGGEALERARGRIALGRIGRPEEVADVVAFLFSEGSSFVNGCVLEVNGGVR</sequence>
<dbReference type="VEuPathDB" id="FungiDB:P168DRAFT_322366"/>
<dbReference type="GO" id="GO:0048038">
    <property type="term" value="F:quinone binding"/>
    <property type="evidence" value="ECO:0007669"/>
    <property type="project" value="TreeGrafter"/>
</dbReference>
<keyword evidence="3" id="KW-0560">Oxidoreductase</keyword>
<evidence type="ECO:0000256" key="2">
    <source>
        <dbReference type="ARBA" id="ARBA00022857"/>
    </source>
</evidence>
<dbReference type="Gene3D" id="3.40.50.720">
    <property type="entry name" value="NAD(P)-binding Rossmann-like Domain"/>
    <property type="match status" value="1"/>
</dbReference>
<keyword evidence="5" id="KW-1185">Reference proteome</keyword>
<dbReference type="PANTHER" id="PTHR42760:SF83">
    <property type="entry name" value="(3R)-3-HYDROXYACYL-COA DEHYDROGENASE"/>
    <property type="match status" value="1"/>
</dbReference>
<dbReference type="CDD" id="cd05233">
    <property type="entry name" value="SDR_c"/>
    <property type="match status" value="1"/>
</dbReference>
<dbReference type="PRINTS" id="PR00080">
    <property type="entry name" value="SDRFAMILY"/>
</dbReference>
<evidence type="ECO:0000313" key="4">
    <source>
        <dbReference type="EMBL" id="PKY00306.1"/>
    </source>
</evidence>